<proteinExistence type="predicted"/>
<sequence length="48" mass="5393">MYQLNKKVPNFFGTLSGMDGLSRLFSGGLEPATFPMNRDKHSNQMNSQ</sequence>
<gene>
    <name evidence="1" type="ORF">SAMN06265367_10417</name>
</gene>
<organism evidence="1 2">
    <name type="scientific">Algoriphagus winogradskyi</name>
    <dbReference type="NCBI Taxonomy" id="237017"/>
    <lineage>
        <taxon>Bacteria</taxon>
        <taxon>Pseudomonadati</taxon>
        <taxon>Bacteroidota</taxon>
        <taxon>Cytophagia</taxon>
        <taxon>Cytophagales</taxon>
        <taxon>Cyclobacteriaceae</taxon>
        <taxon>Algoriphagus</taxon>
    </lineage>
</organism>
<reference evidence="1 2" key="1">
    <citation type="submission" date="2017-05" db="EMBL/GenBank/DDBJ databases">
        <authorList>
            <person name="Varghese N."/>
            <person name="Submissions S."/>
        </authorList>
    </citation>
    <scope>NUCLEOTIDE SEQUENCE [LARGE SCALE GENOMIC DNA]</scope>
    <source>
        <strain evidence="1 2">DSM 15360</strain>
    </source>
</reference>
<name>A0ABY1P3D3_9BACT</name>
<accession>A0ABY1P3D3</accession>
<protein>
    <submittedName>
        <fullName evidence="1">Uncharacterized protein</fullName>
    </submittedName>
</protein>
<evidence type="ECO:0000313" key="2">
    <source>
        <dbReference type="Proteomes" id="UP001157915"/>
    </source>
</evidence>
<comment type="caution">
    <text evidence="1">The sequence shown here is derived from an EMBL/GenBank/DDBJ whole genome shotgun (WGS) entry which is preliminary data.</text>
</comment>
<keyword evidence="2" id="KW-1185">Reference proteome</keyword>
<evidence type="ECO:0000313" key="1">
    <source>
        <dbReference type="EMBL" id="SMP24341.1"/>
    </source>
</evidence>
<dbReference type="EMBL" id="FXUA01000004">
    <property type="protein sequence ID" value="SMP24341.1"/>
    <property type="molecule type" value="Genomic_DNA"/>
</dbReference>
<dbReference type="Proteomes" id="UP001157915">
    <property type="component" value="Unassembled WGS sequence"/>
</dbReference>